<keyword evidence="6" id="KW-0812">Transmembrane</keyword>
<dbReference type="NCBIfam" id="TIGR01352">
    <property type="entry name" value="tonB_Cterm"/>
    <property type="match status" value="1"/>
</dbReference>
<dbReference type="InterPro" id="IPR003538">
    <property type="entry name" value="TonB"/>
</dbReference>
<feature type="region of interest" description="Disordered" evidence="11">
    <location>
        <begin position="36"/>
        <end position="205"/>
    </location>
</feature>
<protein>
    <recommendedName>
        <fullName evidence="10">Protein TonB</fullName>
    </recommendedName>
</protein>
<evidence type="ECO:0000313" key="13">
    <source>
        <dbReference type="EMBL" id="MFA9459434.1"/>
    </source>
</evidence>
<evidence type="ECO:0000256" key="7">
    <source>
        <dbReference type="ARBA" id="ARBA00022927"/>
    </source>
</evidence>
<keyword evidence="7 10" id="KW-0653">Protein transport</keyword>
<dbReference type="Gene3D" id="3.30.1150.10">
    <property type="match status" value="1"/>
</dbReference>
<dbReference type="RefSeq" id="WP_373654219.1">
    <property type="nucleotide sequence ID" value="NZ_JBGUAW010000001.1"/>
</dbReference>
<dbReference type="PANTHER" id="PTHR33446">
    <property type="entry name" value="PROTEIN TONB-RELATED"/>
    <property type="match status" value="1"/>
</dbReference>
<reference evidence="13 14" key="1">
    <citation type="submission" date="2024-08" db="EMBL/GenBank/DDBJ databases">
        <title>Whole-genome sequencing of halo(alkali)philic microorganisms from hypersaline lakes.</title>
        <authorList>
            <person name="Sorokin D.Y."/>
            <person name="Merkel A.Y."/>
            <person name="Messina E."/>
            <person name="Yakimov M."/>
        </authorList>
    </citation>
    <scope>NUCLEOTIDE SEQUENCE [LARGE SCALE GENOMIC DNA]</scope>
    <source>
        <strain evidence="13 14">Cl-TMA</strain>
    </source>
</reference>
<gene>
    <name evidence="13" type="ORF">ACERLL_01170</name>
</gene>
<comment type="subcellular location">
    <subcellularLocation>
        <location evidence="1 10">Cell inner membrane</location>
        <topology evidence="1 10">Single-pass membrane protein</topology>
        <orientation evidence="1 10">Periplasmic side</orientation>
    </subcellularLocation>
</comment>
<dbReference type="InterPro" id="IPR051045">
    <property type="entry name" value="TonB-dependent_transducer"/>
</dbReference>
<dbReference type="Pfam" id="PF03544">
    <property type="entry name" value="TonB_C"/>
    <property type="match status" value="1"/>
</dbReference>
<proteinExistence type="inferred from homology"/>
<keyword evidence="8" id="KW-1133">Transmembrane helix</keyword>
<dbReference type="PRINTS" id="PR01374">
    <property type="entry name" value="TONBPROTEIN"/>
</dbReference>
<organism evidence="13 14">
    <name type="scientific">Thiohalorhabdus methylotrophus</name>
    <dbReference type="NCBI Taxonomy" id="3242694"/>
    <lineage>
        <taxon>Bacteria</taxon>
        <taxon>Pseudomonadati</taxon>
        <taxon>Pseudomonadota</taxon>
        <taxon>Gammaproteobacteria</taxon>
        <taxon>Thiohalorhabdales</taxon>
        <taxon>Thiohalorhabdaceae</taxon>
        <taxon>Thiohalorhabdus</taxon>
    </lineage>
</organism>
<evidence type="ECO:0000256" key="1">
    <source>
        <dbReference type="ARBA" id="ARBA00004383"/>
    </source>
</evidence>
<dbReference type="PROSITE" id="PS52015">
    <property type="entry name" value="TONB_CTD"/>
    <property type="match status" value="1"/>
</dbReference>
<comment type="function">
    <text evidence="10">Interacts with outer membrane receptor proteins that carry out high-affinity binding and energy dependent uptake into the periplasmic space of specific substrates. It could act to transduce energy from the cytoplasmic membrane to specific energy-requiring processes in the outer membrane, resulting in the release into the periplasm of ligands bound by these outer membrane proteins.</text>
</comment>
<feature type="compositionally biased region" description="Basic and acidic residues" evidence="11">
    <location>
        <begin position="77"/>
        <end position="86"/>
    </location>
</feature>
<evidence type="ECO:0000256" key="2">
    <source>
        <dbReference type="ARBA" id="ARBA00006555"/>
    </source>
</evidence>
<evidence type="ECO:0000256" key="9">
    <source>
        <dbReference type="ARBA" id="ARBA00023136"/>
    </source>
</evidence>
<keyword evidence="9" id="KW-0472">Membrane</keyword>
<evidence type="ECO:0000259" key="12">
    <source>
        <dbReference type="PROSITE" id="PS52015"/>
    </source>
</evidence>
<evidence type="ECO:0000256" key="5">
    <source>
        <dbReference type="ARBA" id="ARBA00022519"/>
    </source>
</evidence>
<dbReference type="InterPro" id="IPR037682">
    <property type="entry name" value="TonB_C"/>
</dbReference>
<feature type="compositionally biased region" description="Basic and acidic residues" evidence="11">
    <location>
        <begin position="187"/>
        <end position="205"/>
    </location>
</feature>
<dbReference type="PANTHER" id="PTHR33446:SF11">
    <property type="entry name" value="TONB3"/>
    <property type="match status" value="1"/>
</dbReference>
<evidence type="ECO:0000256" key="11">
    <source>
        <dbReference type="SAM" id="MobiDB-lite"/>
    </source>
</evidence>
<evidence type="ECO:0000256" key="6">
    <source>
        <dbReference type="ARBA" id="ARBA00022692"/>
    </source>
</evidence>
<evidence type="ECO:0000256" key="4">
    <source>
        <dbReference type="ARBA" id="ARBA00022475"/>
    </source>
</evidence>
<evidence type="ECO:0000313" key="14">
    <source>
        <dbReference type="Proteomes" id="UP001575181"/>
    </source>
</evidence>
<dbReference type="SUPFAM" id="SSF74653">
    <property type="entry name" value="TolA/TonB C-terminal domain"/>
    <property type="match status" value="1"/>
</dbReference>
<comment type="caution">
    <text evidence="13">The sequence shown here is derived from an EMBL/GenBank/DDBJ whole genome shotgun (WGS) entry which is preliminary data.</text>
</comment>
<sequence length="318" mass="34670">MAWPPPENTLDPRLLVALLGSALLHAAVLGLVGFTAPEPESSSGPMLRMVEYRPMPARETNSPDRDAPAASRSQKAAGKDEKRKEAANPFAGRSNVPAQEAPAPTPPEPDPKAEAEKAPAKRTPTEAPQKQPAPAPKEEELLSSPEAPEKRANGESSGGARSAPATPEKDSFQLYPSNRQMAQWDRNNQERRNTARETADRARMATREDKAASYISAWIAKVERIGNLNYPEEAQERDLTGKVRVEAVVRPDGTLAHLRILESSGSDILDAAAKQIIRLGAPYSTFPDALERRYADGLPIRHHFNFTRGSDLRAPDRG</sequence>
<dbReference type="InterPro" id="IPR006260">
    <property type="entry name" value="TonB/TolA_C"/>
</dbReference>
<evidence type="ECO:0000256" key="8">
    <source>
        <dbReference type="ARBA" id="ARBA00022989"/>
    </source>
</evidence>
<evidence type="ECO:0000256" key="3">
    <source>
        <dbReference type="ARBA" id="ARBA00022448"/>
    </source>
</evidence>
<dbReference type="EMBL" id="JBGUAW010000001">
    <property type="protein sequence ID" value="MFA9459434.1"/>
    <property type="molecule type" value="Genomic_DNA"/>
</dbReference>
<feature type="compositionally biased region" description="Basic and acidic residues" evidence="11">
    <location>
        <begin position="109"/>
        <end position="119"/>
    </location>
</feature>
<feature type="domain" description="TonB C-terminal" evidence="12">
    <location>
        <begin position="215"/>
        <end position="313"/>
    </location>
</feature>
<keyword evidence="14" id="KW-1185">Reference proteome</keyword>
<dbReference type="Proteomes" id="UP001575181">
    <property type="component" value="Unassembled WGS sequence"/>
</dbReference>
<keyword evidence="10" id="KW-0735">Signal-anchor</keyword>
<keyword evidence="5 10" id="KW-0997">Cell inner membrane</keyword>
<comment type="similarity">
    <text evidence="2 10">Belongs to the TonB family.</text>
</comment>
<name>A0ABV4TQ14_9GAMM</name>
<keyword evidence="4 10" id="KW-1003">Cell membrane</keyword>
<keyword evidence="3 10" id="KW-0813">Transport</keyword>
<evidence type="ECO:0000256" key="10">
    <source>
        <dbReference type="RuleBase" id="RU362123"/>
    </source>
</evidence>
<accession>A0ABV4TQ14</accession>